<name>A0ABM1PSX1_DROAR</name>
<dbReference type="Pfam" id="PF04000">
    <property type="entry name" value="Sas10_Utp3"/>
    <property type="match status" value="1"/>
</dbReference>
<evidence type="ECO:0000256" key="5">
    <source>
        <dbReference type="SAM" id="Coils"/>
    </source>
</evidence>
<feature type="compositionally biased region" description="Acidic residues" evidence="6">
    <location>
        <begin position="51"/>
        <end position="61"/>
    </location>
</feature>
<dbReference type="InterPro" id="IPR007146">
    <property type="entry name" value="Sas10/Utp3/C1D"/>
</dbReference>
<keyword evidence="8" id="KW-1185">Reference proteome</keyword>
<dbReference type="Pfam" id="PF09368">
    <property type="entry name" value="Sas10"/>
    <property type="match status" value="1"/>
</dbReference>
<comment type="subcellular location">
    <subcellularLocation>
        <location evidence="1">Nucleus</location>
    </subcellularLocation>
</comment>
<gene>
    <name evidence="9" type="primary">LOC108618708</name>
</gene>
<feature type="region of interest" description="Disordered" evidence="6">
    <location>
        <begin position="45"/>
        <end position="85"/>
    </location>
</feature>
<evidence type="ECO:0000256" key="4">
    <source>
        <dbReference type="ARBA" id="ARBA00023242"/>
    </source>
</evidence>
<feature type="region of interest" description="Disordered" evidence="6">
    <location>
        <begin position="1"/>
        <end position="22"/>
    </location>
</feature>
<feature type="coiled-coil region" evidence="5">
    <location>
        <begin position="108"/>
        <end position="135"/>
    </location>
</feature>
<dbReference type="GeneID" id="108618708"/>
<dbReference type="Proteomes" id="UP000694904">
    <property type="component" value="Chromosome X"/>
</dbReference>
<evidence type="ECO:0000256" key="3">
    <source>
        <dbReference type="ARBA" id="ARBA00022553"/>
    </source>
</evidence>
<proteinExistence type="inferred from homology"/>
<reference evidence="8" key="1">
    <citation type="journal article" date="1997" name="Nucleic Acids Res.">
        <title>tRNAscan-SE: a program for improved detection of transfer RNA genes in genomic sequence.</title>
        <authorList>
            <person name="Lowe T.M."/>
            <person name="Eddy S.R."/>
        </authorList>
    </citation>
    <scope>NUCLEOTIDE SEQUENCE [LARGE SCALE GENOMIC DNA]</scope>
</reference>
<evidence type="ECO:0000256" key="2">
    <source>
        <dbReference type="ARBA" id="ARBA00010979"/>
    </source>
</evidence>
<evidence type="ECO:0000256" key="1">
    <source>
        <dbReference type="ARBA" id="ARBA00004123"/>
    </source>
</evidence>
<feature type="compositionally biased region" description="Acidic residues" evidence="6">
    <location>
        <begin position="71"/>
        <end position="83"/>
    </location>
</feature>
<protein>
    <submittedName>
        <fullName evidence="9">Something about silencing protein 10</fullName>
    </submittedName>
</protein>
<dbReference type="RefSeq" id="XP_017870307.1">
    <property type="nucleotide sequence ID" value="XM_018014818.1"/>
</dbReference>
<sequence>MDSEADDYEATGSEQEYDEDEREILNDLRKERKKKADQLKNQKLDVLSFSDSDDHEEDEDVVGNLMRDSDIEGAEDDDGDLPDTMDWGTNKKAYYNTDFVDPDYSSYTAQEEDMAKAEEEEAKKIQLRLAKQLTEADFKLDDVAVPVDDKDKDVTVKSITVTRDLKGLTERERLQLLQKDSPEFVGLTQDFQQHLSEVQQLTAPVLNYVRNHQVPMVPALQFALLYQNVLLTHCSNVSFYLLLKAKRSSIKYHPVVKRLVQLKQLREQLAPRYEEYIRPQLEALLERIQDGDAFTVLDPTQRKAKLQTVSKYNGTGTTNARIDKEPHDEDNTDGESDNEDADAIAVGDDDEDMDEEERMLEKALQEENERRGITYQMAKNKGLTPARKKELRNPRVKHRGKYRKALIRRKGAVRSVRKETKRYGGEISGIKATVTKSIKFKT</sequence>
<reference evidence="8" key="2">
    <citation type="journal article" date="2016" name="G3 (Bethesda)">
        <title>Genome Evolution in Three Species of Cactophilic Drosophila.</title>
        <authorList>
            <person name="Sanchez-Flores A."/>
            <person name="Penazola F."/>
            <person name="Carpinteyro-Ponce J."/>
            <person name="Nazario-Yepiz N."/>
            <person name="Abreu-Goodger C."/>
            <person name="Machado C.A."/>
            <person name="Markow T.A."/>
        </authorList>
    </citation>
    <scope>NUCLEOTIDE SEQUENCE [LARGE SCALE GENOMIC DNA]</scope>
</reference>
<reference evidence="9" key="3">
    <citation type="submission" date="2025-08" db="UniProtKB">
        <authorList>
            <consortium name="RefSeq"/>
        </authorList>
    </citation>
    <scope>IDENTIFICATION</scope>
    <source>
        <tissue evidence="9">Whole organism</tissue>
    </source>
</reference>
<keyword evidence="5" id="KW-0175">Coiled coil</keyword>
<keyword evidence="3" id="KW-0597">Phosphoprotein</keyword>
<organism evidence="8 9">
    <name type="scientific">Drosophila arizonae</name>
    <name type="common">Fruit fly</name>
    <dbReference type="NCBI Taxonomy" id="7263"/>
    <lineage>
        <taxon>Eukaryota</taxon>
        <taxon>Metazoa</taxon>
        <taxon>Ecdysozoa</taxon>
        <taxon>Arthropoda</taxon>
        <taxon>Hexapoda</taxon>
        <taxon>Insecta</taxon>
        <taxon>Pterygota</taxon>
        <taxon>Neoptera</taxon>
        <taxon>Endopterygota</taxon>
        <taxon>Diptera</taxon>
        <taxon>Brachycera</taxon>
        <taxon>Muscomorpha</taxon>
        <taxon>Ephydroidea</taxon>
        <taxon>Drosophilidae</taxon>
        <taxon>Drosophila</taxon>
    </lineage>
</organism>
<evidence type="ECO:0000313" key="9">
    <source>
        <dbReference type="RefSeq" id="XP_017870307.1"/>
    </source>
</evidence>
<comment type="similarity">
    <text evidence="2">Belongs to the SAS10 family.</text>
</comment>
<feature type="compositionally biased region" description="Acidic residues" evidence="6">
    <location>
        <begin position="330"/>
        <end position="352"/>
    </location>
</feature>
<accession>A0ABM1PSX1</accession>
<feature type="domain" description="Sas10 C-terminal" evidence="7">
    <location>
        <begin position="367"/>
        <end position="440"/>
    </location>
</feature>
<dbReference type="PANTHER" id="PTHR13237:SF8">
    <property type="entry name" value="SOMETHING ABOUT SILENCING PROTEIN 10"/>
    <property type="match status" value="1"/>
</dbReference>
<feature type="region of interest" description="Disordered" evidence="6">
    <location>
        <begin position="313"/>
        <end position="352"/>
    </location>
</feature>
<evidence type="ECO:0000259" key="7">
    <source>
        <dbReference type="Pfam" id="PF09368"/>
    </source>
</evidence>
<evidence type="ECO:0000313" key="8">
    <source>
        <dbReference type="Proteomes" id="UP000694904"/>
    </source>
</evidence>
<dbReference type="InterPro" id="IPR018972">
    <property type="entry name" value="Sas10_C_dom"/>
</dbReference>
<evidence type="ECO:0000256" key="6">
    <source>
        <dbReference type="SAM" id="MobiDB-lite"/>
    </source>
</evidence>
<keyword evidence="4" id="KW-0539">Nucleus</keyword>
<dbReference type="PANTHER" id="PTHR13237">
    <property type="entry name" value="SOMETHING ABOUT SILENCING PROTEIN 10-RELATED"/>
    <property type="match status" value="1"/>
</dbReference>